<feature type="active site" description="Charge relay system" evidence="10">
    <location>
        <position position="132"/>
    </location>
</feature>
<feature type="active site" description="Charge relay system" evidence="10">
    <location>
        <position position="57"/>
    </location>
</feature>
<keyword evidence="11" id="KW-0175">Coiled coil</keyword>
<dbReference type="EMBL" id="JACGBB010000029">
    <property type="protein sequence ID" value="MBZ7988078.1"/>
    <property type="molecule type" value="Genomic_DNA"/>
</dbReference>
<evidence type="ECO:0000313" key="14">
    <source>
        <dbReference type="Proteomes" id="UP000786183"/>
    </source>
</evidence>
<evidence type="ECO:0000256" key="5">
    <source>
        <dbReference type="ARBA" id="ARBA00022598"/>
    </source>
</evidence>
<accession>A0ABS7WU55</accession>
<evidence type="ECO:0000256" key="2">
    <source>
        <dbReference type="ARBA" id="ARBA00011123"/>
    </source>
</evidence>
<dbReference type="InterPro" id="IPR023631">
    <property type="entry name" value="Amidase_dom"/>
</dbReference>
<evidence type="ECO:0000256" key="7">
    <source>
        <dbReference type="ARBA" id="ARBA00022840"/>
    </source>
</evidence>
<dbReference type="EC" id="6.3.5.7" evidence="3 10"/>
<dbReference type="Pfam" id="PF01425">
    <property type="entry name" value="Amidase"/>
    <property type="match status" value="1"/>
</dbReference>
<comment type="catalytic activity">
    <reaction evidence="9 10">
        <text>L-glutamyl-tRNA(Gln) + L-glutamine + ATP + H2O = L-glutaminyl-tRNA(Gln) + L-glutamate + ADP + phosphate + H(+)</text>
        <dbReference type="Rhea" id="RHEA:17521"/>
        <dbReference type="Rhea" id="RHEA-COMP:9681"/>
        <dbReference type="Rhea" id="RHEA-COMP:9684"/>
        <dbReference type="ChEBI" id="CHEBI:15377"/>
        <dbReference type="ChEBI" id="CHEBI:15378"/>
        <dbReference type="ChEBI" id="CHEBI:29985"/>
        <dbReference type="ChEBI" id="CHEBI:30616"/>
        <dbReference type="ChEBI" id="CHEBI:43474"/>
        <dbReference type="ChEBI" id="CHEBI:58359"/>
        <dbReference type="ChEBI" id="CHEBI:78520"/>
        <dbReference type="ChEBI" id="CHEBI:78521"/>
        <dbReference type="ChEBI" id="CHEBI:456216"/>
        <dbReference type="EC" id="6.3.5.7"/>
    </reaction>
</comment>
<dbReference type="RefSeq" id="WP_172233934.1">
    <property type="nucleotide sequence ID" value="NZ_CP035946.1"/>
</dbReference>
<keyword evidence="14" id="KW-1185">Reference proteome</keyword>
<dbReference type="NCBIfam" id="TIGR00132">
    <property type="entry name" value="gatA"/>
    <property type="match status" value="1"/>
</dbReference>
<sequence length="450" mass="49427">MISLEKALKLSDNELIELKKEINKKAQETKHLGAYVEQLINKDLDDVEYLGVPVAIKDNIQVKGWNISSCSKILKDYIAPYDASIITKMKEHKLAPFGRCNMDEFAMGNTTKSSCYGKTLNPLNNALVPGGSSGGSAAAVSAKIAVCALGSDTGGSVRQPAALCGCVGFKPSYGRVSRYGLASYSSSLDQIGVLTQNVKDASLLYDAIAGKCEFDSTSADVEFTSTFDKLNADKKYKFAVVKNYFDACSDDIKAQSYKMIEKLQNAGHSINYVNLEDSKIDVAAYYLIACAEASTNLSRYDGIRYGYRADANSLEELYVNTRSKGFGLEVQKRILLGTFVLSSGYIDAYYKKAMLVREKITQKYNDILSNNDLILMPVTPKHARSFEEKLSSVDGYLEDIFTISVNLAKLAGISVPIHTQDNLNTSIQIIARRFDEQNLLNAALSVENLK</sequence>
<dbReference type="PANTHER" id="PTHR11895:SF151">
    <property type="entry name" value="GLUTAMYL-TRNA(GLN) AMIDOTRANSFERASE SUBUNIT A"/>
    <property type="match status" value="1"/>
</dbReference>
<evidence type="ECO:0000256" key="9">
    <source>
        <dbReference type="ARBA" id="ARBA00047407"/>
    </source>
</evidence>
<dbReference type="InterPro" id="IPR004412">
    <property type="entry name" value="GatA"/>
</dbReference>
<keyword evidence="5 10" id="KW-0436">Ligase</keyword>
<feature type="domain" description="Amidase" evidence="12">
    <location>
        <begin position="50"/>
        <end position="440"/>
    </location>
</feature>
<evidence type="ECO:0000256" key="10">
    <source>
        <dbReference type="HAMAP-Rule" id="MF_00120"/>
    </source>
</evidence>
<keyword evidence="8 10" id="KW-0648">Protein biosynthesis</keyword>
<dbReference type="Proteomes" id="UP000786183">
    <property type="component" value="Unassembled WGS sequence"/>
</dbReference>
<dbReference type="SUPFAM" id="SSF75304">
    <property type="entry name" value="Amidase signature (AS) enzymes"/>
    <property type="match status" value="1"/>
</dbReference>
<evidence type="ECO:0000259" key="12">
    <source>
        <dbReference type="Pfam" id="PF01425"/>
    </source>
</evidence>
<dbReference type="HAMAP" id="MF_00120">
    <property type="entry name" value="GatA"/>
    <property type="match status" value="1"/>
</dbReference>
<dbReference type="PROSITE" id="PS00571">
    <property type="entry name" value="AMIDASES"/>
    <property type="match status" value="1"/>
</dbReference>
<comment type="function">
    <text evidence="10">Allows the formation of correctly charged Gln-tRNA(Gln) through the transamidation of misacylated Glu-tRNA(Gln) in organisms which lack glutaminyl-tRNA synthetase. The reaction takes place in the presence of glutamine and ATP through an activated gamma-phospho-Glu-tRNA(Gln).</text>
</comment>
<evidence type="ECO:0000313" key="13">
    <source>
        <dbReference type="EMBL" id="MBZ7988078.1"/>
    </source>
</evidence>
<dbReference type="InterPro" id="IPR020556">
    <property type="entry name" value="Amidase_CS"/>
</dbReference>
<evidence type="ECO:0000256" key="6">
    <source>
        <dbReference type="ARBA" id="ARBA00022741"/>
    </source>
</evidence>
<dbReference type="InterPro" id="IPR036928">
    <property type="entry name" value="AS_sf"/>
</dbReference>
<evidence type="ECO:0000256" key="11">
    <source>
        <dbReference type="SAM" id="Coils"/>
    </source>
</evidence>
<evidence type="ECO:0000256" key="3">
    <source>
        <dbReference type="ARBA" id="ARBA00012739"/>
    </source>
</evidence>
<comment type="similarity">
    <text evidence="1 10">Belongs to the amidase family. GatA subfamily.</text>
</comment>
<comment type="caution">
    <text evidence="13">The sequence shown here is derived from an EMBL/GenBank/DDBJ whole genome shotgun (WGS) entry which is preliminary data.</text>
</comment>
<evidence type="ECO:0000256" key="4">
    <source>
        <dbReference type="ARBA" id="ARBA00014428"/>
    </source>
</evidence>
<dbReference type="Gene3D" id="3.90.1300.10">
    <property type="entry name" value="Amidase signature (AS) domain"/>
    <property type="match status" value="1"/>
</dbReference>
<keyword evidence="6 10" id="KW-0547">Nucleotide-binding</keyword>
<protein>
    <recommendedName>
        <fullName evidence="4 10">Glutamyl-tRNA(Gln) amidotransferase subunit A</fullName>
        <shortName evidence="10">Glu-ADT subunit A</shortName>
        <ecNumber evidence="3 10">6.3.5.7</ecNumber>
    </recommendedName>
</protein>
<dbReference type="GO" id="GO:0050567">
    <property type="term" value="F:glutaminyl-tRNA synthase (glutamine-hydrolyzing) activity"/>
    <property type="evidence" value="ECO:0007669"/>
    <property type="project" value="UniProtKB-EC"/>
</dbReference>
<dbReference type="InterPro" id="IPR000120">
    <property type="entry name" value="Amidase"/>
</dbReference>
<comment type="subunit">
    <text evidence="2 10">Heterotrimer of A, B and C subunits.</text>
</comment>
<evidence type="ECO:0000256" key="1">
    <source>
        <dbReference type="ARBA" id="ARBA00008069"/>
    </source>
</evidence>
<evidence type="ECO:0000256" key="8">
    <source>
        <dbReference type="ARBA" id="ARBA00022917"/>
    </source>
</evidence>
<feature type="coiled-coil region" evidence="11">
    <location>
        <begin position="1"/>
        <end position="28"/>
    </location>
</feature>
<organism evidence="13 14">
    <name type="scientific">Campylobacter canadensis</name>
    <dbReference type="NCBI Taxonomy" id="449520"/>
    <lineage>
        <taxon>Bacteria</taxon>
        <taxon>Pseudomonadati</taxon>
        <taxon>Campylobacterota</taxon>
        <taxon>Epsilonproteobacteria</taxon>
        <taxon>Campylobacterales</taxon>
        <taxon>Campylobacteraceae</taxon>
        <taxon>Campylobacter</taxon>
    </lineage>
</organism>
<feature type="active site" description="Acyl-ester intermediate" evidence="10">
    <location>
        <position position="156"/>
    </location>
</feature>
<name>A0ABS7WU55_9BACT</name>
<proteinExistence type="inferred from homology"/>
<dbReference type="PANTHER" id="PTHR11895">
    <property type="entry name" value="TRANSAMIDASE"/>
    <property type="match status" value="1"/>
</dbReference>
<keyword evidence="7 10" id="KW-0067">ATP-binding</keyword>
<gene>
    <name evidence="10 13" type="primary">gatA</name>
    <name evidence="13" type="ORF">AVCANL283_08235</name>
</gene>
<reference evidence="13 14" key="1">
    <citation type="submission" date="2020-07" db="EMBL/GenBank/DDBJ databases">
        <title>Transfer of Campylobacter canadensis to the novel genus Avispirillum gen. nov., that also includes two novel species recovered from migratory waterfowl: Avispirillum anseris sp. nov. and Avispirillum brantae sp. nov.</title>
        <authorList>
            <person name="Miller W.G."/>
            <person name="Chapman M.H."/>
            <person name="Yee E."/>
            <person name="Inglis G.D."/>
        </authorList>
    </citation>
    <scope>NUCLEOTIDE SEQUENCE [LARGE SCALE GENOMIC DNA]</scope>
    <source>
        <strain evidence="13 14">L283</strain>
    </source>
</reference>